<dbReference type="AlphaFoldDB" id="A0A0J6FB95"/>
<name>A0A0J6FB95_COCPO</name>
<reference evidence="1 2" key="1">
    <citation type="submission" date="2007-06" db="EMBL/GenBank/DDBJ databases">
        <title>The Genome Sequence of Coccidioides posadasii RMSCC_3488.</title>
        <authorList>
            <consortium name="Coccidioides Genome Resources Consortium"/>
            <consortium name="The Broad Institute Genome Sequencing Platform"/>
            <person name="Henn M.R."/>
            <person name="Sykes S."/>
            <person name="Young S."/>
            <person name="Jaffe D."/>
            <person name="Berlin A."/>
            <person name="Alvarez P."/>
            <person name="Butler J."/>
            <person name="Gnerre S."/>
            <person name="Grabherr M."/>
            <person name="Mauceli E."/>
            <person name="Brockman W."/>
            <person name="Kodira C."/>
            <person name="Alvarado L."/>
            <person name="Zeng Q."/>
            <person name="Crawford M."/>
            <person name="Antoine C."/>
            <person name="Devon K."/>
            <person name="Galgiani J."/>
            <person name="Orsborn K."/>
            <person name="Lewis M.L."/>
            <person name="Nusbaum C."/>
            <person name="Galagan J."/>
            <person name="Birren B."/>
        </authorList>
    </citation>
    <scope>NUCLEOTIDE SEQUENCE [LARGE SCALE GENOMIC DNA]</scope>
    <source>
        <strain evidence="1 2">RMSCC 3488</strain>
    </source>
</reference>
<reference evidence="2" key="2">
    <citation type="journal article" date="2009" name="Genome Res.">
        <title>Comparative genomic analyses of the human fungal pathogens Coccidioides and their relatives.</title>
        <authorList>
            <person name="Sharpton T.J."/>
            <person name="Stajich J.E."/>
            <person name="Rounsley S.D."/>
            <person name="Gardner M.J."/>
            <person name="Wortman J.R."/>
            <person name="Jordar V.S."/>
            <person name="Maiti R."/>
            <person name="Kodira C.D."/>
            <person name="Neafsey D.E."/>
            <person name="Zeng Q."/>
            <person name="Hung C.-Y."/>
            <person name="McMahan C."/>
            <person name="Muszewska A."/>
            <person name="Grynberg M."/>
            <person name="Mandel M.A."/>
            <person name="Kellner E.M."/>
            <person name="Barker B.M."/>
            <person name="Galgiani J.N."/>
            <person name="Orbach M.J."/>
            <person name="Kirkland T.N."/>
            <person name="Cole G.T."/>
            <person name="Henn M.R."/>
            <person name="Birren B.W."/>
            <person name="Taylor J.W."/>
        </authorList>
    </citation>
    <scope>NUCLEOTIDE SEQUENCE [LARGE SCALE GENOMIC DNA]</scope>
    <source>
        <strain evidence="2">RMSCC 3488</strain>
    </source>
</reference>
<sequence length="125" mass="13747">MQRKSFVSTLHSAQISLGLPSPHEGILIHKADRFWLIASRLRGRSLQNPSLKNPGQARFGDAESAESELAGCEAMGKETRSRCGVQQAVKSSESGLSRGSVASGHIKYEDVVGRHWVKKYWLGTR</sequence>
<reference evidence="2" key="3">
    <citation type="journal article" date="2010" name="Genome Res.">
        <title>Population genomic sequencing of Coccidioides fungi reveals recent hybridization and transposon control.</title>
        <authorList>
            <person name="Neafsey D.E."/>
            <person name="Barker B.M."/>
            <person name="Sharpton T.J."/>
            <person name="Stajich J.E."/>
            <person name="Park D.J."/>
            <person name="Whiston E."/>
            <person name="Hung C.-Y."/>
            <person name="McMahan C."/>
            <person name="White J."/>
            <person name="Sykes S."/>
            <person name="Heiman D."/>
            <person name="Young S."/>
            <person name="Zeng Q."/>
            <person name="Abouelleil A."/>
            <person name="Aftuck L."/>
            <person name="Bessette D."/>
            <person name="Brown A."/>
            <person name="FitzGerald M."/>
            <person name="Lui A."/>
            <person name="Macdonald J.P."/>
            <person name="Priest M."/>
            <person name="Orbach M.J."/>
            <person name="Galgiani J.N."/>
            <person name="Kirkland T.N."/>
            <person name="Cole G.T."/>
            <person name="Birren B.W."/>
            <person name="Henn M.R."/>
            <person name="Taylor J.W."/>
            <person name="Rounsley S.D."/>
        </authorList>
    </citation>
    <scope>NUCLEOTIDE SEQUENCE [LARGE SCALE GENOMIC DNA]</scope>
    <source>
        <strain evidence="2">RMSCC 3488</strain>
    </source>
</reference>
<accession>A0A0J6FB95</accession>
<protein>
    <submittedName>
        <fullName evidence="1">Uncharacterized protein</fullName>
    </submittedName>
</protein>
<proteinExistence type="predicted"/>
<evidence type="ECO:0000313" key="1">
    <source>
        <dbReference type="EMBL" id="KMM66204.1"/>
    </source>
</evidence>
<dbReference type="EMBL" id="DS268109">
    <property type="protein sequence ID" value="KMM66204.1"/>
    <property type="molecule type" value="Genomic_DNA"/>
</dbReference>
<evidence type="ECO:0000313" key="2">
    <source>
        <dbReference type="Proteomes" id="UP000054567"/>
    </source>
</evidence>
<organism evidence="1 2">
    <name type="scientific">Coccidioides posadasii RMSCC 3488</name>
    <dbReference type="NCBI Taxonomy" id="454284"/>
    <lineage>
        <taxon>Eukaryota</taxon>
        <taxon>Fungi</taxon>
        <taxon>Dikarya</taxon>
        <taxon>Ascomycota</taxon>
        <taxon>Pezizomycotina</taxon>
        <taxon>Eurotiomycetes</taxon>
        <taxon>Eurotiomycetidae</taxon>
        <taxon>Onygenales</taxon>
        <taxon>Onygenaceae</taxon>
        <taxon>Coccidioides</taxon>
    </lineage>
</organism>
<dbReference type="VEuPathDB" id="FungiDB:CPAG_02544"/>
<dbReference type="Proteomes" id="UP000054567">
    <property type="component" value="Unassembled WGS sequence"/>
</dbReference>
<gene>
    <name evidence="1" type="ORF">CPAG_02544</name>
</gene>